<dbReference type="Pfam" id="PF02146">
    <property type="entry name" value="SIR2"/>
    <property type="match status" value="1"/>
</dbReference>
<dbReference type="InterPro" id="IPR026591">
    <property type="entry name" value="Sirtuin_cat_small_dom_sf"/>
</dbReference>
<keyword evidence="4" id="KW-0862">Zinc</keyword>
<dbReference type="Gene3D" id="3.40.50.1220">
    <property type="entry name" value="TPP-binding domain"/>
    <property type="match status" value="1"/>
</dbReference>
<sequence>MNSYQKAADLVKQSNHTTAFTGAGISVQSGIPDFRSENGLWKNYDPQIFSISYLSQKPAKTWSAIKEIYYEFFVDSQTNSAHKILAEMEKNNLLDAIITQNIDNLHQEAGSVNVIEYHGNSKKAICLDCGAEFNDLELLLNNIPPVCSECGGILKPDFIFFGEPIPQKAHQLAYLEAEKADLFIIIGTAGEVQPAGQIPFYAKENGAKIIEINLKKSNYSDELTNIFLKGQAVEALQKLANNLGISLE</sequence>
<evidence type="ECO:0000259" key="5">
    <source>
        <dbReference type="PROSITE" id="PS50305"/>
    </source>
</evidence>
<accession>A0AAW4WUD7</accession>
<feature type="active site" description="Proton acceptor" evidence="4">
    <location>
        <position position="118"/>
    </location>
</feature>
<dbReference type="PROSITE" id="PS50305">
    <property type="entry name" value="SIRTUIN"/>
    <property type="match status" value="1"/>
</dbReference>
<dbReference type="GO" id="GO:0017136">
    <property type="term" value="F:histone deacetylase activity, NAD-dependent"/>
    <property type="evidence" value="ECO:0007669"/>
    <property type="project" value="TreeGrafter"/>
</dbReference>
<evidence type="ECO:0000313" key="7">
    <source>
        <dbReference type="Proteomes" id="UP001199296"/>
    </source>
</evidence>
<reference evidence="6 7" key="1">
    <citation type="submission" date="2021-10" db="EMBL/GenBank/DDBJ databases">
        <authorList>
            <person name="Grouzdev D.S."/>
            <person name="Pantiukh K.S."/>
            <person name="Krutkina M.S."/>
        </authorList>
    </citation>
    <scope>NUCLEOTIDE SEQUENCE [LARGE SCALE GENOMIC DNA]</scope>
    <source>
        <strain evidence="6 7">Z-7514</strain>
    </source>
</reference>
<evidence type="ECO:0000256" key="3">
    <source>
        <dbReference type="ARBA" id="ARBA00023027"/>
    </source>
</evidence>
<dbReference type="InterPro" id="IPR026590">
    <property type="entry name" value="Ssirtuin_cat_dom"/>
</dbReference>
<feature type="binding site" evidence="4">
    <location>
        <position position="147"/>
    </location>
    <ligand>
        <name>Zn(2+)</name>
        <dbReference type="ChEBI" id="CHEBI:29105"/>
    </ligand>
</feature>
<evidence type="ECO:0000313" key="6">
    <source>
        <dbReference type="EMBL" id="MCC3144621.1"/>
    </source>
</evidence>
<feature type="domain" description="Deacetylase sirtuin-type" evidence="5">
    <location>
        <begin position="1"/>
        <end position="246"/>
    </location>
</feature>
<feature type="binding site" evidence="4">
    <location>
        <position position="126"/>
    </location>
    <ligand>
        <name>Zn(2+)</name>
        <dbReference type="ChEBI" id="CHEBI:29105"/>
    </ligand>
</feature>
<keyword evidence="3" id="KW-0520">NAD</keyword>
<dbReference type="AlphaFoldDB" id="A0AAW4WUD7"/>
<dbReference type="RefSeq" id="WP_229344536.1">
    <property type="nucleotide sequence ID" value="NZ_JAJFAT010000005.1"/>
</dbReference>
<keyword evidence="7" id="KW-1185">Reference proteome</keyword>
<keyword evidence="4" id="KW-0479">Metal-binding</keyword>
<evidence type="ECO:0000256" key="4">
    <source>
        <dbReference type="PROSITE-ProRule" id="PRU00236"/>
    </source>
</evidence>
<evidence type="ECO:0000256" key="1">
    <source>
        <dbReference type="ARBA" id="ARBA00012928"/>
    </source>
</evidence>
<dbReference type="PANTHER" id="PTHR11085:SF10">
    <property type="entry name" value="NAD-DEPENDENT PROTEIN DEACYLASE SIRTUIN-5, MITOCHONDRIAL-RELATED"/>
    <property type="match status" value="1"/>
</dbReference>
<dbReference type="PANTHER" id="PTHR11085">
    <property type="entry name" value="NAD-DEPENDENT PROTEIN DEACYLASE SIRTUIN-5, MITOCHONDRIAL-RELATED"/>
    <property type="match status" value="1"/>
</dbReference>
<dbReference type="Proteomes" id="UP001199296">
    <property type="component" value="Unassembled WGS sequence"/>
</dbReference>
<proteinExistence type="predicted"/>
<organism evidence="6 7">
    <name type="scientific">Halanaerobium polyolivorans</name>
    <dbReference type="NCBI Taxonomy" id="2886943"/>
    <lineage>
        <taxon>Bacteria</taxon>
        <taxon>Bacillati</taxon>
        <taxon>Bacillota</taxon>
        <taxon>Clostridia</taxon>
        <taxon>Halanaerobiales</taxon>
        <taxon>Halanaerobiaceae</taxon>
        <taxon>Halanaerobium</taxon>
    </lineage>
</organism>
<dbReference type="InterPro" id="IPR050134">
    <property type="entry name" value="NAD-dep_sirtuin_deacylases"/>
</dbReference>
<feature type="binding site" evidence="4">
    <location>
        <position position="129"/>
    </location>
    <ligand>
        <name>Zn(2+)</name>
        <dbReference type="ChEBI" id="CHEBI:29105"/>
    </ligand>
</feature>
<dbReference type="InterPro" id="IPR003000">
    <property type="entry name" value="Sirtuin"/>
</dbReference>
<dbReference type="NCBIfam" id="NF001753">
    <property type="entry name" value="PRK00481.1-3"/>
    <property type="match status" value="1"/>
</dbReference>
<dbReference type="GO" id="GO:0046872">
    <property type="term" value="F:metal ion binding"/>
    <property type="evidence" value="ECO:0007669"/>
    <property type="project" value="UniProtKB-KW"/>
</dbReference>
<dbReference type="EMBL" id="JAJFAT010000005">
    <property type="protein sequence ID" value="MCC3144621.1"/>
    <property type="molecule type" value="Genomic_DNA"/>
</dbReference>
<dbReference type="Gene3D" id="3.30.1600.10">
    <property type="entry name" value="SIR2/SIRT2 'Small Domain"/>
    <property type="match status" value="1"/>
</dbReference>
<dbReference type="SUPFAM" id="SSF52467">
    <property type="entry name" value="DHS-like NAD/FAD-binding domain"/>
    <property type="match status" value="1"/>
</dbReference>
<evidence type="ECO:0000256" key="2">
    <source>
        <dbReference type="ARBA" id="ARBA00022679"/>
    </source>
</evidence>
<gene>
    <name evidence="6" type="ORF">LJ207_04685</name>
</gene>
<dbReference type="InterPro" id="IPR029035">
    <property type="entry name" value="DHS-like_NAD/FAD-binding_dom"/>
</dbReference>
<name>A0AAW4WUD7_9FIRM</name>
<keyword evidence="2" id="KW-0808">Transferase</keyword>
<dbReference type="EC" id="2.3.1.286" evidence="1"/>
<feature type="binding site" evidence="4">
    <location>
        <position position="150"/>
    </location>
    <ligand>
        <name>Zn(2+)</name>
        <dbReference type="ChEBI" id="CHEBI:29105"/>
    </ligand>
</feature>
<dbReference type="GO" id="GO:0070403">
    <property type="term" value="F:NAD+ binding"/>
    <property type="evidence" value="ECO:0007669"/>
    <property type="project" value="InterPro"/>
</dbReference>
<comment type="caution">
    <text evidence="6">The sequence shown here is derived from an EMBL/GenBank/DDBJ whole genome shotgun (WGS) entry which is preliminary data.</text>
</comment>
<protein>
    <recommendedName>
        <fullName evidence="1">protein acetyllysine N-acetyltransferase</fullName>
        <ecNumber evidence="1">2.3.1.286</ecNumber>
    </recommendedName>
</protein>